<gene>
    <name evidence="1" type="ORF">J2S77_001981</name>
</gene>
<dbReference type="EMBL" id="JAUSTQ010000007">
    <property type="protein sequence ID" value="MDQ0159994.1"/>
    <property type="molecule type" value="Genomic_DNA"/>
</dbReference>
<dbReference type="Proteomes" id="UP001224359">
    <property type="component" value="Unassembled WGS sequence"/>
</dbReference>
<name>A0ABT9VGF7_9BACI</name>
<comment type="caution">
    <text evidence="1">The sequence shown here is derived from an EMBL/GenBank/DDBJ whole genome shotgun (WGS) entry which is preliminary data.</text>
</comment>
<accession>A0ABT9VGF7</accession>
<reference evidence="1 2" key="1">
    <citation type="submission" date="2023-07" db="EMBL/GenBank/DDBJ databases">
        <title>Genomic Encyclopedia of Type Strains, Phase IV (KMG-IV): sequencing the most valuable type-strain genomes for metagenomic binning, comparative biology and taxonomic classification.</title>
        <authorList>
            <person name="Goeker M."/>
        </authorList>
    </citation>
    <scope>NUCLEOTIDE SEQUENCE [LARGE SCALE GENOMIC DNA]</scope>
    <source>
        <strain evidence="1 2">DSM 16460</strain>
    </source>
</reference>
<evidence type="ECO:0000313" key="2">
    <source>
        <dbReference type="Proteomes" id="UP001224359"/>
    </source>
</evidence>
<evidence type="ECO:0000313" key="1">
    <source>
        <dbReference type="EMBL" id="MDQ0159994.1"/>
    </source>
</evidence>
<protein>
    <submittedName>
        <fullName evidence="1">Uncharacterized protein</fullName>
    </submittedName>
</protein>
<keyword evidence="2" id="KW-1185">Reference proteome</keyword>
<proteinExistence type="predicted"/>
<sequence>MTWFYPYSMLSIHKSYSFTPDSVVVENYAEDLKIFNEAYEEDLEALESADNIDLTVDRTQYLLPMYEQDWLTSDDTVEMDKEKLDKMLFEVKNGREYLLELMVRKDYSEDQKDYLANVISGLLSLEDQLIDLKNGTAESRKTLNSQIRNVQSSFESNFMVFKTFYERSKDN</sequence>
<organism evidence="1 2">
    <name type="scientific">Alkalibacillus salilacus</name>
    <dbReference type="NCBI Taxonomy" id="284582"/>
    <lineage>
        <taxon>Bacteria</taxon>
        <taxon>Bacillati</taxon>
        <taxon>Bacillota</taxon>
        <taxon>Bacilli</taxon>
        <taxon>Bacillales</taxon>
        <taxon>Bacillaceae</taxon>
        <taxon>Alkalibacillus</taxon>
    </lineage>
</organism>